<feature type="repeat" description="RCC1" evidence="2">
    <location>
        <begin position="195"/>
        <end position="250"/>
    </location>
</feature>
<dbReference type="InterPro" id="IPR000408">
    <property type="entry name" value="Reg_chr_condens"/>
</dbReference>
<dbReference type="PANTHER" id="PTHR46207">
    <property type="entry name" value="PROTEIN RCC2"/>
    <property type="match status" value="1"/>
</dbReference>
<evidence type="ECO:0000313" key="5">
    <source>
        <dbReference type="EMBL" id="CAD8628760.1"/>
    </source>
</evidence>
<evidence type="ECO:0000256" key="3">
    <source>
        <dbReference type="SAM" id="MobiDB-lite"/>
    </source>
</evidence>
<proteinExistence type="predicted"/>
<dbReference type="Pfam" id="PF25390">
    <property type="entry name" value="WD40_RLD"/>
    <property type="match status" value="1"/>
</dbReference>
<feature type="repeat" description="RCC1" evidence="2">
    <location>
        <begin position="312"/>
        <end position="364"/>
    </location>
</feature>
<evidence type="ECO:0000259" key="4">
    <source>
        <dbReference type="Pfam" id="PF25390"/>
    </source>
</evidence>
<accession>A0A7S0M1I0</accession>
<feature type="repeat" description="RCC1" evidence="2">
    <location>
        <begin position="12"/>
        <end position="63"/>
    </location>
</feature>
<keyword evidence="1" id="KW-0677">Repeat</keyword>
<protein>
    <recommendedName>
        <fullName evidence="4">RCC1-like domain-containing protein</fullName>
    </recommendedName>
</protein>
<dbReference type="PANTHER" id="PTHR46207:SF1">
    <property type="entry name" value="PROTEIN RCC2"/>
    <property type="match status" value="1"/>
</dbReference>
<feature type="repeat" description="RCC1" evidence="2">
    <location>
        <begin position="64"/>
        <end position="115"/>
    </location>
</feature>
<dbReference type="GO" id="GO:0031267">
    <property type="term" value="F:small GTPase binding"/>
    <property type="evidence" value="ECO:0007669"/>
    <property type="project" value="TreeGrafter"/>
</dbReference>
<dbReference type="EMBL" id="HBEZ01011719">
    <property type="protein sequence ID" value="CAD8628760.1"/>
    <property type="molecule type" value="Transcribed_RNA"/>
</dbReference>
<dbReference type="InterPro" id="IPR009091">
    <property type="entry name" value="RCC1/BLIP-II"/>
</dbReference>
<reference evidence="5" key="1">
    <citation type="submission" date="2021-01" db="EMBL/GenBank/DDBJ databases">
        <authorList>
            <person name="Corre E."/>
            <person name="Pelletier E."/>
            <person name="Niang G."/>
            <person name="Scheremetjew M."/>
            <person name="Finn R."/>
            <person name="Kale V."/>
            <person name="Holt S."/>
            <person name="Cochrane G."/>
            <person name="Meng A."/>
            <person name="Brown T."/>
            <person name="Cohen L."/>
        </authorList>
    </citation>
    <scope>NUCLEOTIDE SEQUENCE</scope>
    <source>
        <strain evidence="5">CCAP979/52</strain>
    </source>
</reference>
<gene>
    <name evidence="5" type="ORF">CCUR1050_LOCUS6439</name>
</gene>
<feature type="domain" description="RCC1-like" evidence="4">
    <location>
        <begin position="3"/>
        <end position="360"/>
    </location>
</feature>
<evidence type="ECO:0000256" key="2">
    <source>
        <dbReference type="PROSITE-ProRule" id="PRU00235"/>
    </source>
</evidence>
<feature type="region of interest" description="Disordered" evidence="3">
    <location>
        <begin position="370"/>
        <end position="408"/>
    </location>
</feature>
<dbReference type="SUPFAM" id="SSF50985">
    <property type="entry name" value="RCC1/BLIP-II"/>
    <property type="match status" value="1"/>
</dbReference>
<dbReference type="PROSITE" id="PS00626">
    <property type="entry name" value="RCC1_2"/>
    <property type="match status" value="1"/>
</dbReference>
<dbReference type="AlphaFoldDB" id="A0A7S0M1I0"/>
<feature type="compositionally biased region" description="Low complexity" evidence="3">
    <location>
        <begin position="381"/>
        <end position="402"/>
    </location>
</feature>
<dbReference type="InterPro" id="IPR028641">
    <property type="entry name" value="RCC2"/>
</dbReference>
<dbReference type="InterPro" id="IPR058923">
    <property type="entry name" value="RCC1-like_dom"/>
</dbReference>
<name>A0A7S0M1I0_9CRYP</name>
<dbReference type="PRINTS" id="PR00633">
    <property type="entry name" value="RCCNDNSATION"/>
</dbReference>
<sequence>MACHTVCVTTEGRCYSFGRNDKGQLGLGDSVSRNRPTLIKALENVKIEKAAIGKNHTFFLASTGEVWVAGSNNFGQLGLGKVSDSEDKARQLPSLGSKVVDIACGVEFSMIVTEEGRTYSCGHPEFGVLGHGSDGKFIISTGKEGFREVSSPKLIDQWHLPDVKGKEFLGASVEPPCIKRICCGNKHTLAVDAEGSMWSWGFNGYGRLGLNDPHDRKRPCKVEFFQGPHAITNPNLFTAGGATSGAVSGLGQLYTWGQIKKVGESQVRPWICQDLSGWRIRSLSFGNETFLIACDANKEPRRPWLEGCESVPHVIAWGGGRHGELGYGSTKKSSANPDVVAPLTALPVSAVSAGAGHSVFLLEPGAAAPALPSVEPDHDAAGPAPAAGAKRGKAASGAAPAPKKGKKK</sequence>
<dbReference type="PROSITE" id="PS50012">
    <property type="entry name" value="RCC1_3"/>
    <property type="match status" value="5"/>
</dbReference>
<evidence type="ECO:0000256" key="1">
    <source>
        <dbReference type="ARBA" id="ARBA00022737"/>
    </source>
</evidence>
<dbReference type="GO" id="GO:0016020">
    <property type="term" value="C:membrane"/>
    <property type="evidence" value="ECO:0007669"/>
    <property type="project" value="TreeGrafter"/>
</dbReference>
<dbReference type="Gene3D" id="2.130.10.30">
    <property type="entry name" value="Regulator of chromosome condensation 1/beta-lactamase-inhibitor protein II"/>
    <property type="match status" value="2"/>
</dbReference>
<organism evidence="5">
    <name type="scientific">Cryptomonas curvata</name>
    <dbReference type="NCBI Taxonomy" id="233186"/>
    <lineage>
        <taxon>Eukaryota</taxon>
        <taxon>Cryptophyceae</taxon>
        <taxon>Cryptomonadales</taxon>
        <taxon>Cryptomonadaceae</taxon>
        <taxon>Cryptomonas</taxon>
    </lineage>
</organism>
<feature type="repeat" description="RCC1" evidence="2">
    <location>
        <begin position="116"/>
        <end position="194"/>
    </location>
</feature>